<dbReference type="EMBL" id="CP043043">
    <property type="protein sequence ID" value="QEH97128.1"/>
    <property type="molecule type" value="Genomic_DNA"/>
</dbReference>
<dbReference type="PANTHER" id="PTHR10204:SF34">
    <property type="entry name" value="NAD(P)H DEHYDROGENASE [QUINONE] 1 ISOFORM 1"/>
    <property type="match status" value="1"/>
</dbReference>
<evidence type="ECO:0000313" key="4">
    <source>
        <dbReference type="EMBL" id="QEH97128.1"/>
    </source>
</evidence>
<accession>A0AAP9JIC5</accession>
<dbReference type="SUPFAM" id="SSF52218">
    <property type="entry name" value="Flavoproteins"/>
    <property type="match status" value="1"/>
</dbReference>
<dbReference type="InterPro" id="IPR003680">
    <property type="entry name" value="Flavodoxin_fold"/>
</dbReference>
<gene>
    <name evidence="4" type="ORF">FXF46_13390</name>
</gene>
<organism evidence="4 5">
    <name type="scientific">Gluconobacter thailandicus</name>
    <dbReference type="NCBI Taxonomy" id="257438"/>
    <lineage>
        <taxon>Bacteria</taxon>
        <taxon>Pseudomonadati</taxon>
        <taxon>Pseudomonadota</taxon>
        <taxon>Alphaproteobacteria</taxon>
        <taxon>Acetobacterales</taxon>
        <taxon>Acetobacteraceae</taxon>
        <taxon>Gluconobacter</taxon>
    </lineage>
</organism>
<dbReference type="Proteomes" id="UP000323560">
    <property type="component" value="Chromosome"/>
</dbReference>
<dbReference type="KEGG" id="gti:FXF46_13390"/>
<evidence type="ECO:0000256" key="2">
    <source>
        <dbReference type="ARBA" id="ARBA00023002"/>
    </source>
</evidence>
<dbReference type="GO" id="GO:0003955">
    <property type="term" value="F:NAD(P)H dehydrogenase (quinone) activity"/>
    <property type="evidence" value="ECO:0007669"/>
    <property type="project" value="TreeGrafter"/>
</dbReference>
<protein>
    <submittedName>
        <fullName evidence="4">Flavodoxin family protein</fullName>
    </submittedName>
</protein>
<proteinExistence type="inferred from homology"/>
<comment type="similarity">
    <text evidence="1">Belongs to the NAD(P)H dehydrogenase (quinone) family.</text>
</comment>
<dbReference type="AlphaFoldDB" id="A0AAP9JIC5"/>
<sequence>MFQKKSLIRKCLVKVHVIFAHPLEDSFNAALFRLVTQTLEAEGHEVDSLDLYRDNFDPVLSPQDRIEYHDVTINQHRVADYVKRLQSTDVLVLCHPVWNFGWPAIMKGYFDRVFLPDVSFKLIDGKLSPGFTNIKKVITVTTYGCPRHRAFVLGDPPRKNGTRFLRAVMNRRVSVDYLGLYNMNNTTLDARRTFMKKVIRKLKAI</sequence>
<keyword evidence="2" id="KW-0560">Oxidoreductase</keyword>
<reference evidence="4 5" key="1">
    <citation type="submission" date="2019-08" db="EMBL/GenBank/DDBJ databases">
        <title>Gluconobacter frateurii HD924 genome.</title>
        <authorList>
            <person name="Liu Y."/>
            <person name="Zhang P."/>
        </authorList>
    </citation>
    <scope>NUCLEOTIDE SEQUENCE [LARGE SCALE GENOMIC DNA]</scope>
    <source>
        <strain evidence="4 5">HD924</strain>
    </source>
</reference>
<dbReference type="Gene3D" id="3.40.50.360">
    <property type="match status" value="1"/>
</dbReference>
<dbReference type="Pfam" id="PF02525">
    <property type="entry name" value="Flavodoxin_2"/>
    <property type="match status" value="1"/>
</dbReference>
<evidence type="ECO:0000256" key="1">
    <source>
        <dbReference type="ARBA" id="ARBA00006252"/>
    </source>
</evidence>
<dbReference type="InterPro" id="IPR051545">
    <property type="entry name" value="NAD(P)H_dehydrogenase_qn"/>
</dbReference>
<dbReference type="PANTHER" id="PTHR10204">
    <property type="entry name" value="NAD P H OXIDOREDUCTASE-RELATED"/>
    <property type="match status" value="1"/>
</dbReference>
<evidence type="ECO:0000313" key="5">
    <source>
        <dbReference type="Proteomes" id="UP000323560"/>
    </source>
</evidence>
<feature type="domain" description="Flavodoxin-like fold" evidence="3">
    <location>
        <begin position="14"/>
        <end position="148"/>
    </location>
</feature>
<evidence type="ECO:0000259" key="3">
    <source>
        <dbReference type="Pfam" id="PF02525"/>
    </source>
</evidence>
<dbReference type="InterPro" id="IPR029039">
    <property type="entry name" value="Flavoprotein-like_sf"/>
</dbReference>
<dbReference type="GO" id="GO:0005829">
    <property type="term" value="C:cytosol"/>
    <property type="evidence" value="ECO:0007669"/>
    <property type="project" value="TreeGrafter"/>
</dbReference>
<name>A0AAP9JIC5_GLUTH</name>